<protein>
    <recommendedName>
        <fullName evidence="3">HEAT repeat protein</fullName>
    </recommendedName>
</protein>
<dbReference type="InterPro" id="IPR011989">
    <property type="entry name" value="ARM-like"/>
</dbReference>
<evidence type="ECO:0000313" key="2">
    <source>
        <dbReference type="Proteomes" id="UP000053660"/>
    </source>
</evidence>
<name>A0A0B1TBX2_OESDE</name>
<evidence type="ECO:0008006" key="3">
    <source>
        <dbReference type="Google" id="ProtNLM"/>
    </source>
</evidence>
<gene>
    <name evidence="1" type="ORF">OESDEN_05290</name>
</gene>
<dbReference type="SUPFAM" id="SSF48371">
    <property type="entry name" value="ARM repeat"/>
    <property type="match status" value="1"/>
</dbReference>
<proteinExistence type="predicted"/>
<evidence type="ECO:0000313" key="1">
    <source>
        <dbReference type="EMBL" id="KHJ94769.1"/>
    </source>
</evidence>
<dbReference type="AlphaFoldDB" id="A0A0B1TBX2"/>
<organism evidence="1 2">
    <name type="scientific">Oesophagostomum dentatum</name>
    <name type="common">Nodular worm</name>
    <dbReference type="NCBI Taxonomy" id="61180"/>
    <lineage>
        <taxon>Eukaryota</taxon>
        <taxon>Metazoa</taxon>
        <taxon>Ecdysozoa</taxon>
        <taxon>Nematoda</taxon>
        <taxon>Chromadorea</taxon>
        <taxon>Rhabditida</taxon>
        <taxon>Rhabditina</taxon>
        <taxon>Rhabditomorpha</taxon>
        <taxon>Strongyloidea</taxon>
        <taxon>Strongylidae</taxon>
        <taxon>Oesophagostomum</taxon>
    </lineage>
</organism>
<dbReference type="Proteomes" id="UP000053660">
    <property type="component" value="Unassembled WGS sequence"/>
</dbReference>
<accession>A0A0B1TBX2</accession>
<dbReference type="Gene3D" id="1.25.10.10">
    <property type="entry name" value="Leucine-rich Repeat Variant"/>
    <property type="match status" value="1"/>
</dbReference>
<dbReference type="InterPro" id="IPR016024">
    <property type="entry name" value="ARM-type_fold"/>
</dbReference>
<reference evidence="1 2" key="1">
    <citation type="submission" date="2014-03" db="EMBL/GenBank/DDBJ databases">
        <title>Draft genome of the hookworm Oesophagostomum dentatum.</title>
        <authorList>
            <person name="Mitreva M."/>
        </authorList>
    </citation>
    <scope>NUCLEOTIDE SEQUENCE [LARGE SCALE GENOMIC DNA]</scope>
    <source>
        <strain evidence="1 2">OD-Hann</strain>
    </source>
</reference>
<dbReference type="EMBL" id="KN550205">
    <property type="protein sequence ID" value="KHJ94769.1"/>
    <property type="molecule type" value="Genomic_DNA"/>
</dbReference>
<keyword evidence="2" id="KW-1185">Reference proteome</keyword>
<sequence>MRWDFPKAASSAQSSGNLHSGVIAGIIMRFIDLAVKSADPIVRNLSISLYSIRYGCDEQMLGRLLATLSASIKSRLVSEEERLGILPLSSFGVSSLREDLCNLLFAIYCSALSRAKQGEHVVRSVTYTILEAALNDPGLRDSALETIRALCSNSSSAILPAVPSIVKLLISKLDVPSGSLFETLAHICRLFGPSSTLFRHVFAIFSAMKHPLDEQEYGNAAARLLSAIVNTSAFLISPEVSSQKP</sequence>
<dbReference type="OrthoDB" id="5798326at2759"/>